<sequence>MADKRNPRRRASLPGIGRRRRHAEVCMVKHFGLRWLLDFTVTSPFLRGVRLDADAVATLAIVCQHQLEDALGSTSTVTSRKVTFPVPVDDLQPDVELQHRLSRLVARFYSGVAIGPPRSLKKDILVYLKCRQVGSADAIRLVLNDQSVPYMEFHVGRSIMSDTFKDEFVAARLPDSLPYYSDGACEMTGAGTVLRYVAAKTGLMGRSPAEREKIESIIEYGFSVLQSLWRADCQCGETQRMSQDRAKAKFVKEKLLPILRTLNALVPTNDESATPAAADCQWEEESAFATRRLRPTWSSGRAYFCRLSTLPGIRKLSNATDQTSNLSRNRLIVIERVGCLSAMEQCHQKAESVVYFVGDRVTLRVGISSFFFLYLSV</sequence>
<dbReference type="EMBL" id="FR823386">
    <property type="protein sequence ID" value="CBZ51656.1"/>
    <property type="molecule type" value="Genomic_DNA"/>
</dbReference>
<dbReference type="AlphaFoldDB" id="F0VDE1"/>
<dbReference type="RefSeq" id="XP_003881689.1">
    <property type="nucleotide sequence ID" value="XM_003881640.1"/>
</dbReference>
<keyword evidence="2" id="KW-1185">Reference proteome</keyword>
<organism evidence="1 2">
    <name type="scientific">Neospora caninum (strain Liverpool)</name>
    <dbReference type="NCBI Taxonomy" id="572307"/>
    <lineage>
        <taxon>Eukaryota</taxon>
        <taxon>Sar</taxon>
        <taxon>Alveolata</taxon>
        <taxon>Apicomplexa</taxon>
        <taxon>Conoidasida</taxon>
        <taxon>Coccidia</taxon>
        <taxon>Eucoccidiorida</taxon>
        <taxon>Eimeriorina</taxon>
        <taxon>Sarcocystidae</taxon>
        <taxon>Neospora</taxon>
    </lineage>
</organism>
<dbReference type="GO" id="GO:0016740">
    <property type="term" value="F:transferase activity"/>
    <property type="evidence" value="ECO:0007669"/>
    <property type="project" value="UniProtKB-KW"/>
</dbReference>
<dbReference type="Gene3D" id="3.40.30.10">
    <property type="entry name" value="Glutaredoxin"/>
    <property type="match status" value="1"/>
</dbReference>
<dbReference type="GeneID" id="13444044"/>
<dbReference type="VEuPathDB" id="ToxoDB:NCLIV_014500"/>
<dbReference type="eggNOG" id="ENOG502T1UG">
    <property type="taxonomic scope" value="Eukaryota"/>
</dbReference>
<dbReference type="InParanoid" id="F0VDE1"/>
<keyword evidence="1" id="KW-0808">Transferase</keyword>
<evidence type="ECO:0000313" key="2">
    <source>
        <dbReference type="Proteomes" id="UP000007494"/>
    </source>
</evidence>
<dbReference type="OrthoDB" id="414243at2759"/>
<protein>
    <submittedName>
        <fullName evidence="1">Putative glutathione s-transferase</fullName>
    </submittedName>
</protein>
<gene>
    <name evidence="1" type="ORF">NCLIV_014500</name>
</gene>
<dbReference type="OMA" id="CEMTGAG"/>
<accession>F0VDE1</accession>
<reference evidence="2" key="1">
    <citation type="journal article" date="2012" name="PLoS Pathog.">
        <title>Comparative genomics of the apicomplexan parasites Toxoplasma gondii and Neospora caninum: Coccidia differing in host range and transmission strategy.</title>
        <authorList>
            <person name="Reid A.J."/>
            <person name="Vermont S.J."/>
            <person name="Cotton J.A."/>
            <person name="Harris D."/>
            <person name="Hill-Cawthorne G.A."/>
            <person name="Konen-Waisman S."/>
            <person name="Latham S.M."/>
            <person name="Mourier T."/>
            <person name="Norton R."/>
            <person name="Quail M.A."/>
            <person name="Sanders M."/>
            <person name="Shanmugam D."/>
            <person name="Sohal A."/>
            <person name="Wasmuth J.D."/>
            <person name="Brunk B."/>
            <person name="Grigg M.E."/>
            <person name="Howard J.C."/>
            <person name="Parkinson J."/>
            <person name="Roos D.S."/>
            <person name="Trees A.J."/>
            <person name="Berriman M."/>
            <person name="Pain A."/>
            <person name="Wastling J.M."/>
        </authorList>
    </citation>
    <scope>NUCLEOTIDE SEQUENCE [LARGE SCALE GENOMIC DNA]</scope>
    <source>
        <strain evidence="2">Liverpool</strain>
    </source>
</reference>
<proteinExistence type="predicted"/>
<name>F0VDE1_NEOCL</name>
<evidence type="ECO:0000313" key="1">
    <source>
        <dbReference type="EMBL" id="CBZ51656.1"/>
    </source>
</evidence>
<dbReference type="Gene3D" id="1.20.1050.10">
    <property type="match status" value="1"/>
</dbReference>
<dbReference type="Proteomes" id="UP000007494">
    <property type="component" value="Chromosome V"/>
</dbReference>